<evidence type="ECO:0000256" key="1">
    <source>
        <dbReference type="ARBA" id="ARBA00023002"/>
    </source>
</evidence>
<organism evidence="4 5">
    <name type="scientific">Acrodontium crateriforme</name>
    <dbReference type="NCBI Taxonomy" id="150365"/>
    <lineage>
        <taxon>Eukaryota</taxon>
        <taxon>Fungi</taxon>
        <taxon>Dikarya</taxon>
        <taxon>Ascomycota</taxon>
        <taxon>Pezizomycotina</taxon>
        <taxon>Dothideomycetes</taxon>
        <taxon>Dothideomycetidae</taxon>
        <taxon>Mycosphaerellales</taxon>
        <taxon>Teratosphaeriaceae</taxon>
        <taxon>Acrodontium</taxon>
    </lineage>
</organism>
<dbReference type="EMBL" id="CP138580">
    <property type="protein sequence ID" value="WPG97812.1"/>
    <property type="molecule type" value="Genomic_DNA"/>
</dbReference>
<dbReference type="GO" id="GO:0005739">
    <property type="term" value="C:mitochondrion"/>
    <property type="evidence" value="ECO:0007669"/>
    <property type="project" value="TreeGrafter"/>
</dbReference>
<dbReference type="GO" id="GO:0016491">
    <property type="term" value="F:oxidoreductase activity"/>
    <property type="evidence" value="ECO:0007669"/>
    <property type="project" value="UniProtKB-KW"/>
</dbReference>
<dbReference type="Gene3D" id="3.40.50.80">
    <property type="entry name" value="Nucleotide-binding domain of ferredoxin-NADP reductase (FNR) module"/>
    <property type="match status" value="1"/>
</dbReference>
<sequence length="318" mass="35582">MLHRRQFLRVSQCVISSIRCRGMATIRSSMPHEERTAAEPRQNRLEPVTLSHIREINDTLRVLRLSPIDPTRTIQFSPGQWLDTFIPGLRSAGGFTITSTPSEARPSRNSAPFLELAVQKSRNPPAQWLWQDAERILGQQLTVRVGGGFIWPPAGIDASQIERLVFVAGGVGVNPLISMFSHLIRATHRPREIHFLYGTKASPEIDPQKILFLPRLMDLCAATSDPNVTLSLYLTGTGDQGKIEHGKLPNRTFARRISEADVVGALDGFKASTYGAEHDRLDTICYICGPSQFTDGFVDMIKNQPGMTEARVLREKWW</sequence>
<dbReference type="SUPFAM" id="SSF63380">
    <property type="entry name" value="Riboflavin synthase domain-like"/>
    <property type="match status" value="1"/>
</dbReference>
<protein>
    <submittedName>
        <fullName evidence="4">Oxidoreductase nad-binding domain-containing protein 1</fullName>
    </submittedName>
</protein>
<dbReference type="InterPro" id="IPR039261">
    <property type="entry name" value="FNR_nucleotide-bd"/>
</dbReference>
<accession>A0AAQ3LY53</accession>
<dbReference type="InterPro" id="IPR017938">
    <property type="entry name" value="Riboflavin_synthase-like_b-brl"/>
</dbReference>
<evidence type="ECO:0000313" key="5">
    <source>
        <dbReference type="Proteomes" id="UP001303373"/>
    </source>
</evidence>
<dbReference type="PANTHER" id="PTHR46505">
    <property type="entry name" value="OXIDOREDUCTASE NAD-BINDING DOMAIN-CONTAINING PROTEIN 1"/>
    <property type="match status" value="1"/>
</dbReference>
<keyword evidence="5" id="KW-1185">Reference proteome</keyword>
<keyword evidence="2" id="KW-0520">NAD</keyword>
<evidence type="ECO:0000259" key="3">
    <source>
        <dbReference type="PROSITE" id="PS51384"/>
    </source>
</evidence>
<keyword evidence="1" id="KW-0560">Oxidoreductase</keyword>
<dbReference type="PROSITE" id="PS51384">
    <property type="entry name" value="FAD_FR"/>
    <property type="match status" value="1"/>
</dbReference>
<evidence type="ECO:0000256" key="2">
    <source>
        <dbReference type="ARBA" id="ARBA00023027"/>
    </source>
</evidence>
<dbReference type="InterPro" id="IPR013121">
    <property type="entry name" value="Fe_red_NAD-bd_6"/>
</dbReference>
<gene>
    <name evidence="4" type="ORF">R9X50_00059300</name>
</gene>
<feature type="domain" description="FAD-binding FR-type" evidence="3">
    <location>
        <begin position="43"/>
        <end position="153"/>
    </location>
</feature>
<dbReference type="SUPFAM" id="SSF52343">
    <property type="entry name" value="Ferredoxin reductase-like, C-terminal NADP-linked domain"/>
    <property type="match status" value="1"/>
</dbReference>
<proteinExistence type="predicted"/>
<reference evidence="4 5" key="1">
    <citation type="submission" date="2023-11" db="EMBL/GenBank/DDBJ databases">
        <title>An acidophilic fungus is an integral part of prey digestion in a carnivorous sundew plant.</title>
        <authorList>
            <person name="Tsai I.J."/>
        </authorList>
    </citation>
    <scope>NUCLEOTIDE SEQUENCE [LARGE SCALE GENOMIC DNA]</scope>
    <source>
        <strain evidence="4">169a</strain>
    </source>
</reference>
<dbReference type="InterPro" id="IPR017927">
    <property type="entry name" value="FAD-bd_FR_type"/>
</dbReference>
<dbReference type="CDD" id="cd00322">
    <property type="entry name" value="FNR_like"/>
    <property type="match status" value="1"/>
</dbReference>
<name>A0AAQ3LY53_9PEZI</name>
<dbReference type="InterPro" id="IPR052128">
    <property type="entry name" value="Oxidoreductase_NAD-binding"/>
</dbReference>
<dbReference type="Pfam" id="PF08030">
    <property type="entry name" value="NAD_binding_6"/>
    <property type="match status" value="1"/>
</dbReference>
<dbReference type="AlphaFoldDB" id="A0AAQ3LY53"/>
<evidence type="ECO:0000313" key="4">
    <source>
        <dbReference type="EMBL" id="WPG97812.1"/>
    </source>
</evidence>
<dbReference type="PANTHER" id="PTHR46505:SF1">
    <property type="entry name" value="OXIDOREDUCTASE NAD-BINDING DOMAIN-CONTAINING PROTEIN 1"/>
    <property type="match status" value="1"/>
</dbReference>
<dbReference type="Proteomes" id="UP001303373">
    <property type="component" value="Chromosome 1"/>
</dbReference>